<sequence>MAGLKSTDNNIFKVHNLRSAKEIIDKNALDLIILDVNLPDGNGIDFLKEIKQIISTPIILLTANDLEIDIVNGLESGAQDYITKPFSLAILRARVNAQLRKKEENNIFKQDNVIFDFDKIQFYVKEKPIELSKTEQKLLRLLVKNKGIVLDRNNLIDKIWTDGSEYVDENALSVTIKRLRTKLGDTKCIKTIYGIGYMWVV</sequence>
<reference evidence="1" key="1">
    <citation type="submission" date="2016-08" db="EMBL/GenBank/DDBJ databases">
        <authorList>
            <person name="Ngugi D.K."/>
            <person name="Miyake S."/>
            <person name="Stingl U."/>
        </authorList>
    </citation>
    <scope>NUCLEOTIDE SEQUENCE</scope>
    <source>
        <strain evidence="1">SCG-B11WGA-EpuloA1</strain>
    </source>
</reference>
<evidence type="ECO:0000313" key="2">
    <source>
        <dbReference type="Proteomes" id="UP000188605"/>
    </source>
</evidence>
<organism evidence="1 2">
    <name type="scientific">Candidatus Epulonipiscium fishelsonii</name>
    <dbReference type="NCBI Taxonomy" id="77094"/>
    <lineage>
        <taxon>Bacteria</taxon>
        <taxon>Bacillati</taxon>
        <taxon>Bacillota</taxon>
        <taxon>Clostridia</taxon>
        <taxon>Lachnospirales</taxon>
        <taxon>Lachnospiraceae</taxon>
        <taxon>Candidatus Epulonipiscium</taxon>
    </lineage>
</organism>
<keyword evidence="2" id="KW-1185">Reference proteome</keyword>
<keyword evidence="1" id="KW-0238">DNA-binding</keyword>
<comment type="caution">
    <text evidence="1">The sequence shown here is derived from an EMBL/GenBank/DDBJ whole genome shotgun (WGS) entry which is preliminary data.</text>
</comment>
<protein>
    <submittedName>
        <fullName evidence="1">DNA-binding response regulator</fullName>
    </submittedName>
</protein>
<evidence type="ECO:0000313" key="1">
    <source>
        <dbReference type="EMBL" id="ONI38376.1"/>
    </source>
</evidence>
<dbReference type="Proteomes" id="UP000188605">
    <property type="component" value="Unassembled WGS sequence"/>
</dbReference>
<dbReference type="EMBL" id="LJDB01000089">
    <property type="protein sequence ID" value="ONI38376.1"/>
    <property type="molecule type" value="Genomic_DNA"/>
</dbReference>
<accession>A0ACC8X8T3</accession>
<proteinExistence type="predicted"/>
<gene>
    <name evidence="1" type="ORF">AN396_10870</name>
</gene>
<name>A0ACC8X8T3_9FIRM</name>